<comment type="cofactor">
    <cofactor evidence="1">
        <name>Fe(2+)</name>
        <dbReference type="ChEBI" id="CHEBI:29033"/>
    </cofactor>
</comment>
<keyword evidence="13" id="KW-0961">Cell wall biogenesis/degradation</keyword>
<comment type="subcellular location">
    <subcellularLocation>
        <location evidence="2">Secreted</location>
    </subcellularLocation>
</comment>
<evidence type="ECO:0000313" key="18">
    <source>
        <dbReference type="Proteomes" id="UP000036893"/>
    </source>
</evidence>
<dbReference type="GeneID" id="66991317"/>
<feature type="region of interest" description="Disordered" evidence="15">
    <location>
        <begin position="1"/>
        <end position="22"/>
    </location>
</feature>
<comment type="caution">
    <text evidence="17">The sequence shown here is derived from an EMBL/GenBank/DDBJ whole genome shotgun (WGS) entry which is preliminary data.</text>
</comment>
<evidence type="ECO:0000256" key="14">
    <source>
        <dbReference type="RuleBase" id="RU361169"/>
    </source>
</evidence>
<dbReference type="InterPro" id="IPR003819">
    <property type="entry name" value="TauD/TfdA-like"/>
</dbReference>
<keyword evidence="12 14" id="KW-0326">Glycosidase</keyword>
<keyword evidence="8 14" id="KW-0378">Hydrolase</keyword>
<evidence type="ECO:0000256" key="2">
    <source>
        <dbReference type="ARBA" id="ARBA00004613"/>
    </source>
</evidence>
<keyword evidence="7" id="KW-0732">Signal</keyword>
<dbReference type="Gene3D" id="2.160.20.10">
    <property type="entry name" value="Single-stranded right-handed beta-helix, Pectin lyase-like"/>
    <property type="match status" value="1"/>
</dbReference>
<dbReference type="EMBL" id="BBXM02000002">
    <property type="protein sequence ID" value="GIC87457.1"/>
    <property type="molecule type" value="Genomic_DNA"/>
</dbReference>
<name>A0A8E0QNS8_9EURO</name>
<evidence type="ECO:0000256" key="7">
    <source>
        <dbReference type="ARBA" id="ARBA00022729"/>
    </source>
</evidence>
<dbReference type="FunFam" id="3.60.130.10:FF:000007">
    <property type="entry name" value="Alpha-ketoglutarate-dependent taurine dioxygenase"/>
    <property type="match status" value="1"/>
</dbReference>
<evidence type="ECO:0000256" key="5">
    <source>
        <dbReference type="ARBA" id="ARBA00022525"/>
    </source>
</evidence>
<evidence type="ECO:0000256" key="15">
    <source>
        <dbReference type="SAM" id="MobiDB-lite"/>
    </source>
</evidence>
<dbReference type="RefSeq" id="XP_043144723.1">
    <property type="nucleotide sequence ID" value="XM_043288788.1"/>
</dbReference>
<dbReference type="GO" id="GO:0005975">
    <property type="term" value="P:carbohydrate metabolic process"/>
    <property type="evidence" value="ECO:0007669"/>
    <property type="project" value="InterPro"/>
</dbReference>
<dbReference type="SUPFAM" id="SSF51126">
    <property type="entry name" value="Pectin lyase-like"/>
    <property type="match status" value="1"/>
</dbReference>
<dbReference type="GO" id="GO:0046872">
    <property type="term" value="F:metal ion binding"/>
    <property type="evidence" value="ECO:0007669"/>
    <property type="project" value="UniProtKB-KW"/>
</dbReference>
<accession>A0A8E0QNS8</accession>
<dbReference type="Proteomes" id="UP000036893">
    <property type="component" value="Unassembled WGS sequence"/>
</dbReference>
<dbReference type="Pfam" id="PF02668">
    <property type="entry name" value="TauD"/>
    <property type="match status" value="1"/>
</dbReference>
<evidence type="ECO:0000256" key="10">
    <source>
        <dbReference type="ARBA" id="ARBA00023002"/>
    </source>
</evidence>
<gene>
    <name evidence="17" type="ORF">Aud_003841</name>
</gene>
<dbReference type="PANTHER" id="PTHR30468">
    <property type="entry name" value="ALPHA-KETOGLUTARATE-DEPENDENT SULFONATE DIOXYGENASE"/>
    <property type="match status" value="1"/>
</dbReference>
<dbReference type="InterPro" id="IPR011050">
    <property type="entry name" value="Pectin_lyase_fold/virulence"/>
</dbReference>
<keyword evidence="9" id="KW-0223">Dioxygenase</keyword>
<evidence type="ECO:0000256" key="8">
    <source>
        <dbReference type="ARBA" id="ARBA00022801"/>
    </source>
</evidence>
<keyword evidence="5" id="KW-0964">Secreted</keyword>
<dbReference type="GO" id="GO:0004650">
    <property type="term" value="F:polygalacturonase activity"/>
    <property type="evidence" value="ECO:0007669"/>
    <property type="project" value="InterPro"/>
</dbReference>
<reference evidence="17" key="1">
    <citation type="journal article" date="2015" name="Genome Announc.">
        <title>Draft Genome Sequence of the Pathogenic Filamentous Fungus Aspergillus udagawae Strain IFM 46973T.</title>
        <authorList>
            <person name="Kusuya Y."/>
            <person name="Takahashi-Nakaguchi A."/>
            <person name="Takahashi H."/>
            <person name="Yaguchi T."/>
        </authorList>
    </citation>
    <scope>NUCLEOTIDE SEQUENCE</scope>
    <source>
        <strain evidence="17">IFM 46973</strain>
    </source>
</reference>
<dbReference type="InterPro" id="IPR051323">
    <property type="entry name" value="AtsK-like"/>
</dbReference>
<evidence type="ECO:0000313" key="17">
    <source>
        <dbReference type="EMBL" id="GIC87457.1"/>
    </source>
</evidence>
<organism evidence="17 18">
    <name type="scientific">Aspergillus udagawae</name>
    <dbReference type="NCBI Taxonomy" id="91492"/>
    <lineage>
        <taxon>Eukaryota</taxon>
        <taxon>Fungi</taxon>
        <taxon>Dikarya</taxon>
        <taxon>Ascomycota</taxon>
        <taxon>Pezizomycotina</taxon>
        <taxon>Eurotiomycetes</taxon>
        <taxon>Eurotiomycetidae</taxon>
        <taxon>Eurotiales</taxon>
        <taxon>Aspergillaceae</taxon>
        <taxon>Aspergillus</taxon>
        <taxon>Aspergillus subgen. Fumigati</taxon>
    </lineage>
</organism>
<dbReference type="GO" id="GO:0071555">
    <property type="term" value="P:cell wall organization"/>
    <property type="evidence" value="ECO:0007669"/>
    <property type="project" value="UniProtKB-KW"/>
</dbReference>
<dbReference type="InterPro" id="IPR042098">
    <property type="entry name" value="TauD-like_sf"/>
</dbReference>
<proteinExistence type="inferred from homology"/>
<dbReference type="Pfam" id="PF00295">
    <property type="entry name" value="Glyco_hydro_28"/>
    <property type="match status" value="1"/>
</dbReference>
<evidence type="ECO:0000256" key="13">
    <source>
        <dbReference type="ARBA" id="ARBA00023316"/>
    </source>
</evidence>
<dbReference type="SUPFAM" id="SSF51197">
    <property type="entry name" value="Clavaminate synthase-like"/>
    <property type="match status" value="1"/>
</dbReference>
<evidence type="ECO:0000259" key="16">
    <source>
        <dbReference type="Pfam" id="PF02668"/>
    </source>
</evidence>
<evidence type="ECO:0000256" key="6">
    <source>
        <dbReference type="ARBA" id="ARBA00022723"/>
    </source>
</evidence>
<evidence type="ECO:0000256" key="11">
    <source>
        <dbReference type="ARBA" id="ARBA00023004"/>
    </source>
</evidence>
<protein>
    <recommendedName>
        <fullName evidence="16">TauD/TfdA-like domain-containing protein</fullName>
    </recommendedName>
</protein>
<evidence type="ECO:0000256" key="4">
    <source>
        <dbReference type="ARBA" id="ARBA00008834"/>
    </source>
</evidence>
<dbReference type="AlphaFoldDB" id="A0A8E0QNS8"/>
<evidence type="ECO:0000256" key="9">
    <source>
        <dbReference type="ARBA" id="ARBA00022964"/>
    </source>
</evidence>
<evidence type="ECO:0000256" key="12">
    <source>
        <dbReference type="ARBA" id="ARBA00023295"/>
    </source>
</evidence>
<dbReference type="PANTHER" id="PTHR30468:SF29">
    <property type="entry name" value="FAMILY TAURINE DIOXYGENASE, PUTATIVE-RELATED"/>
    <property type="match status" value="1"/>
</dbReference>
<evidence type="ECO:0000256" key="1">
    <source>
        <dbReference type="ARBA" id="ARBA00001954"/>
    </source>
</evidence>
<dbReference type="GO" id="GO:0016706">
    <property type="term" value="F:2-oxoglutarate-dependent dioxygenase activity"/>
    <property type="evidence" value="ECO:0007669"/>
    <property type="project" value="TreeGrafter"/>
</dbReference>
<evidence type="ECO:0000256" key="3">
    <source>
        <dbReference type="ARBA" id="ARBA00005896"/>
    </source>
</evidence>
<keyword evidence="10" id="KW-0560">Oxidoreductase</keyword>
<dbReference type="GO" id="GO:0005576">
    <property type="term" value="C:extracellular region"/>
    <property type="evidence" value="ECO:0007669"/>
    <property type="project" value="UniProtKB-SubCell"/>
</dbReference>
<dbReference type="GO" id="GO:0005737">
    <property type="term" value="C:cytoplasm"/>
    <property type="evidence" value="ECO:0007669"/>
    <property type="project" value="TreeGrafter"/>
</dbReference>
<sequence length="857" mass="94144">MTANDVQLPAKPANLPHPDYHTPRGVSPLETVRAAGLEYPNYTPFKLPNLTPHPFTDRGQHADPSKSRLLSVATEVIHLTPDIGTEIAGLQLSALTPAQKDDLALLVAERGVVFFRDQEMDVHEQIAFAAYFGELHIHQMAGIIPDLPWVHPIYKDHTAVNGRSHQIWHSDVSYELQPPGLTMLRMDTLPAAGPGGSVAGGDTIWASGYALYESLSPKLRAFLETLEAKHSGLEQAEKALKTNGCLRRDPIETIHPVVRTHPVTKWKTLYVNENFTKEIVGIERRVGDALLDTLYRTIAEAYEYQVRWKWTPNAVAIWDNRVTFHTGIFDYFPHLRHGLRVAPQAEKPYLDVESKTRKEDMETFIPQNIMLFLALLFVPLNLAAAQLIGPVGPATPLSKKIIECNILSYGAVADNTTDISTSLETAFNDCVRRNPGSRLIVPEGQYLISRGVVLSNATNWAFQLDGLVTAAYGGNWTIDRALILEGFAGADVLNATINGEGDQKFLLDVLVIVNAVDFEFYSSNGLGAFQGQGYLYRNLNNTDRPRLVRLISPTNASVHDLILVDSPKFHIVLDFAVNVEAYHLTIRGANLGSYDGIDAIGTNYHIHDNEVTNRDECVSIKSPSHHALIENLVCNQAGSGVSIGSLNVSAEISNIVAQNISIIQGNNIAFIKTYPGGSGYVTNVTFANFRSKASLYGLNINQYWQNTFEPDTGSVTLSNLVFRNFSGSVANGVQRPPLYLIANDLTYASNVTVEDFTVWTEFGSSVVNKVNNVFGRGDDSYGPSNGLVSLAAGEQPHTYTSTYTITASPTGWVAPDLPTWAVPSTGYGTASPIPVYTPRPLWRPGGVDYDLHYWGTF</sequence>
<reference evidence="17" key="2">
    <citation type="submission" date="2021-01" db="EMBL/GenBank/DDBJ databases">
        <title>Pan-genome distribution and transcriptional activeness of fungal secondary metabolism genes in Aspergillus section Fumigati.</title>
        <authorList>
            <person name="Takahashi H."/>
            <person name="Umemura M."/>
            <person name="Ninomiya A."/>
            <person name="Kusuya Y."/>
            <person name="Urayama S."/>
            <person name="Shimizu M."/>
            <person name="Watanabe A."/>
            <person name="Kamei K."/>
            <person name="Yaguchi T."/>
            <person name="Hagiwara D."/>
        </authorList>
    </citation>
    <scope>NUCLEOTIDE SEQUENCE</scope>
    <source>
        <strain evidence="17">IFM 46973</strain>
    </source>
</reference>
<keyword evidence="11" id="KW-0408">Iron</keyword>
<comment type="similarity">
    <text evidence="3">Belongs to the TfdA dioxygenase family.</text>
</comment>
<keyword evidence="6" id="KW-0479">Metal-binding</keyword>
<comment type="similarity">
    <text evidence="4 14">Belongs to the glycosyl hydrolase 28 family.</text>
</comment>
<dbReference type="InterPro" id="IPR000743">
    <property type="entry name" value="Glyco_hydro_28"/>
</dbReference>
<feature type="domain" description="TauD/TfdA-like" evidence="16">
    <location>
        <begin position="77"/>
        <end position="341"/>
    </location>
</feature>
<dbReference type="Gene3D" id="3.60.130.10">
    <property type="entry name" value="Clavaminate synthase-like"/>
    <property type="match status" value="1"/>
</dbReference>
<dbReference type="InterPro" id="IPR012334">
    <property type="entry name" value="Pectin_lyas_fold"/>
</dbReference>